<comment type="caution">
    <text evidence="2">The sequence shown here is derived from an EMBL/GenBank/DDBJ whole genome shotgun (WGS) entry which is preliminary data.</text>
</comment>
<sequence length="68" mass="7249">MMGLAGEYDNVTSTYWSLLVNNQSASTGVTSLYPKDGDAIMLNFTQVFNNDLAPGPIPSSTHQSPIIG</sequence>
<reference evidence="2" key="2">
    <citation type="journal article" date="2021" name="Genome Biol. Evol.">
        <title>Developing a high-quality reference genome for a parasitic bivalve with doubly uniparental inheritance (Bivalvia: Unionida).</title>
        <authorList>
            <person name="Smith C.H."/>
        </authorList>
    </citation>
    <scope>NUCLEOTIDE SEQUENCE</scope>
    <source>
        <strain evidence="2">CHS0354</strain>
        <tissue evidence="2">Mantle</tissue>
    </source>
</reference>
<name>A0AAE0VVX2_9BIVA</name>
<keyword evidence="3" id="KW-1185">Reference proteome</keyword>
<reference evidence="2" key="1">
    <citation type="journal article" date="2021" name="Genome Biol. Evol.">
        <title>A High-Quality Reference Genome for a Parasitic Bivalve with Doubly Uniparental Inheritance (Bivalvia: Unionida).</title>
        <authorList>
            <person name="Smith C.H."/>
        </authorList>
    </citation>
    <scope>NUCLEOTIDE SEQUENCE</scope>
    <source>
        <strain evidence="2">CHS0354</strain>
    </source>
</reference>
<dbReference type="Gene3D" id="2.170.130.30">
    <property type="match status" value="1"/>
</dbReference>
<dbReference type="InterPro" id="IPR027954">
    <property type="entry name" value="Transcobalamin-like_C"/>
</dbReference>
<protein>
    <recommendedName>
        <fullName evidence="1">Transcobalamin-like C-terminal domain-containing protein</fullName>
    </recommendedName>
</protein>
<organism evidence="2 3">
    <name type="scientific">Potamilus streckersoni</name>
    <dbReference type="NCBI Taxonomy" id="2493646"/>
    <lineage>
        <taxon>Eukaryota</taxon>
        <taxon>Metazoa</taxon>
        <taxon>Spiralia</taxon>
        <taxon>Lophotrochozoa</taxon>
        <taxon>Mollusca</taxon>
        <taxon>Bivalvia</taxon>
        <taxon>Autobranchia</taxon>
        <taxon>Heteroconchia</taxon>
        <taxon>Palaeoheterodonta</taxon>
        <taxon>Unionida</taxon>
        <taxon>Unionoidea</taxon>
        <taxon>Unionidae</taxon>
        <taxon>Ambleminae</taxon>
        <taxon>Lampsilini</taxon>
        <taxon>Potamilus</taxon>
    </lineage>
</organism>
<dbReference type="EMBL" id="JAEAOA010001885">
    <property type="protein sequence ID" value="KAK3591944.1"/>
    <property type="molecule type" value="Genomic_DNA"/>
</dbReference>
<dbReference type="Proteomes" id="UP001195483">
    <property type="component" value="Unassembled WGS sequence"/>
</dbReference>
<evidence type="ECO:0000313" key="3">
    <source>
        <dbReference type="Proteomes" id="UP001195483"/>
    </source>
</evidence>
<reference evidence="2" key="3">
    <citation type="submission" date="2023-05" db="EMBL/GenBank/DDBJ databases">
        <authorList>
            <person name="Smith C.H."/>
        </authorList>
    </citation>
    <scope>NUCLEOTIDE SEQUENCE</scope>
    <source>
        <strain evidence="2">CHS0354</strain>
        <tissue evidence="2">Mantle</tissue>
    </source>
</reference>
<proteinExistence type="predicted"/>
<gene>
    <name evidence="2" type="ORF">CHS0354_031447</name>
</gene>
<feature type="domain" description="Transcobalamin-like C-terminal" evidence="1">
    <location>
        <begin position="8"/>
        <end position="45"/>
    </location>
</feature>
<dbReference type="Pfam" id="PF14478">
    <property type="entry name" value="DUF4430"/>
    <property type="match status" value="1"/>
</dbReference>
<accession>A0AAE0VVX2</accession>
<dbReference type="AlphaFoldDB" id="A0AAE0VVX2"/>
<evidence type="ECO:0000313" key="2">
    <source>
        <dbReference type="EMBL" id="KAK3591944.1"/>
    </source>
</evidence>
<evidence type="ECO:0000259" key="1">
    <source>
        <dbReference type="Pfam" id="PF14478"/>
    </source>
</evidence>